<evidence type="ECO:0000256" key="2">
    <source>
        <dbReference type="SAM" id="MobiDB-lite"/>
    </source>
</evidence>
<dbReference type="AlphaFoldDB" id="A0A1Y4N838"/>
<dbReference type="Proteomes" id="UP000196386">
    <property type="component" value="Unassembled WGS sequence"/>
</dbReference>
<feature type="compositionally biased region" description="Basic and acidic residues" evidence="2">
    <location>
        <begin position="582"/>
        <end position="591"/>
    </location>
</feature>
<dbReference type="Pfam" id="PF08238">
    <property type="entry name" value="Sel1"/>
    <property type="match status" value="4"/>
</dbReference>
<dbReference type="InterPro" id="IPR011990">
    <property type="entry name" value="TPR-like_helical_dom_sf"/>
</dbReference>
<dbReference type="PANTHER" id="PTHR46430">
    <property type="entry name" value="PROTEIN SKT5-RELATED"/>
    <property type="match status" value="1"/>
</dbReference>
<dbReference type="InterPro" id="IPR048102">
    <property type="entry name" value="MobP3"/>
</dbReference>
<keyword evidence="1" id="KW-0677">Repeat</keyword>
<sequence>MPGLIQKSGYIKPGNGGSHYAEYIATREGVELIEAPPPSHDGGGYLEYMAQRPRSHGLFSADGPADLEKTMEEINGHTGPVWTFVYSLKREDAHRLGYENGESWRRLLLAHQAELATAMKIPPSNFRWCAAFHDEKHHPHIHMMVWSADPKQGFLTEKGIEKMRSQLSNEIFRDELLSLYQQKDLSYSQVRDAATEAMGRLIREMETGLCHSSIIMEQMETLAGMLECHKGKKVYGYLKKPVKAQVDAIVDELAKIPEVAQCYEQWNQLRDELERYYKDSPREYLPLSQQEEFKAIKNMVIREAERLRLGTFTFEDASMKDEVDEDQDAVCFAWNSSWRMAEVYQSAKEVLEEYENPEEEKAEQVQVLEQLWQRGFPLAAYQLGKCWRDGRGVLPDDEQAELWFQRAADAGYDFAQYALGKFLQGQNRTNEAVSWYGKAAAQENTCAAYRLGKLYLEGKDVPKDVQKAVAYLTDSAEHGNQYAQYALGKLYLTGQGVKQDRERAWAYFYESAEQGNEYADFFLEHFDQVRRPNVFLAATRLLHHLSQIFRDNSVPPAAPVGQRVDRKLRRKIREKKIAMGHKPDDHEETLRQDMGGMTMGW</sequence>
<dbReference type="GO" id="GO:0004519">
    <property type="term" value="F:endonuclease activity"/>
    <property type="evidence" value="ECO:0007669"/>
    <property type="project" value="UniProtKB-KW"/>
</dbReference>
<feature type="region of interest" description="Disordered" evidence="2">
    <location>
        <begin position="582"/>
        <end position="601"/>
    </location>
</feature>
<keyword evidence="3" id="KW-0540">Nuclease</keyword>
<dbReference type="SMART" id="SM00671">
    <property type="entry name" value="SEL1"/>
    <property type="match status" value="4"/>
</dbReference>
<dbReference type="Gene3D" id="1.25.40.10">
    <property type="entry name" value="Tetratricopeptide repeat domain"/>
    <property type="match status" value="1"/>
</dbReference>
<dbReference type="Pfam" id="PF18555">
    <property type="entry name" value="MobL"/>
    <property type="match status" value="1"/>
</dbReference>
<evidence type="ECO:0000256" key="1">
    <source>
        <dbReference type="ARBA" id="ARBA00022737"/>
    </source>
</evidence>
<dbReference type="RefSeq" id="WP_087299028.1">
    <property type="nucleotide sequence ID" value="NZ_NFKP01000001.1"/>
</dbReference>
<evidence type="ECO:0000313" key="3">
    <source>
        <dbReference type="EMBL" id="OUP71459.1"/>
    </source>
</evidence>
<name>A0A1Y4N838_9FIRM</name>
<comment type="caution">
    <text evidence="3">The sequence shown here is derived from an EMBL/GenBank/DDBJ whole genome shotgun (WGS) entry which is preliminary data.</text>
</comment>
<organism evidence="3 4">
    <name type="scientific">Anaerotruncus colihominis</name>
    <dbReference type="NCBI Taxonomy" id="169435"/>
    <lineage>
        <taxon>Bacteria</taxon>
        <taxon>Bacillati</taxon>
        <taxon>Bacillota</taxon>
        <taxon>Clostridia</taxon>
        <taxon>Eubacteriales</taxon>
        <taxon>Oscillospiraceae</taxon>
        <taxon>Anaerotruncus</taxon>
    </lineage>
</organism>
<dbReference type="InterPro" id="IPR041073">
    <property type="entry name" value="MobL"/>
</dbReference>
<gene>
    <name evidence="3" type="ORF">B5F11_00860</name>
</gene>
<dbReference type="InterPro" id="IPR051726">
    <property type="entry name" value="Chitin_Synth_Reg"/>
</dbReference>
<dbReference type="EMBL" id="NFKP01000001">
    <property type="protein sequence ID" value="OUP71459.1"/>
    <property type="molecule type" value="Genomic_DNA"/>
</dbReference>
<reference evidence="4" key="1">
    <citation type="submission" date="2017-04" db="EMBL/GenBank/DDBJ databases">
        <title>Function of individual gut microbiota members based on whole genome sequencing of pure cultures obtained from chicken caecum.</title>
        <authorList>
            <person name="Medvecky M."/>
            <person name="Cejkova D."/>
            <person name="Polansky O."/>
            <person name="Karasova D."/>
            <person name="Kubasova T."/>
            <person name="Cizek A."/>
            <person name="Rychlik I."/>
        </authorList>
    </citation>
    <scope>NUCLEOTIDE SEQUENCE [LARGE SCALE GENOMIC DNA]</scope>
    <source>
        <strain evidence="4">An175</strain>
    </source>
</reference>
<accession>A0A1Y4N838</accession>
<proteinExistence type="predicted"/>
<protein>
    <submittedName>
        <fullName evidence="3">Restriction endonuclease</fullName>
    </submittedName>
</protein>
<dbReference type="SUPFAM" id="SSF81901">
    <property type="entry name" value="HCP-like"/>
    <property type="match status" value="1"/>
</dbReference>
<keyword evidence="3" id="KW-0378">Hydrolase</keyword>
<evidence type="ECO:0000313" key="4">
    <source>
        <dbReference type="Proteomes" id="UP000196386"/>
    </source>
</evidence>
<dbReference type="NCBIfam" id="NF041499">
    <property type="entry name" value="MobP3"/>
    <property type="match status" value="1"/>
</dbReference>
<keyword evidence="3" id="KW-0255">Endonuclease</keyword>
<dbReference type="InterPro" id="IPR006597">
    <property type="entry name" value="Sel1-like"/>
</dbReference>